<keyword evidence="8" id="KW-0949">S-adenosyl-L-methionine</keyword>
<evidence type="ECO:0000256" key="1">
    <source>
        <dbReference type="ARBA" id="ARBA00000903"/>
    </source>
</evidence>
<gene>
    <name evidence="10" type="primary">LOC109480897</name>
</gene>
<proteinExistence type="inferred from homology"/>
<evidence type="ECO:0000256" key="6">
    <source>
        <dbReference type="ARBA" id="ARBA00022603"/>
    </source>
</evidence>
<dbReference type="GO" id="GO:0005737">
    <property type="term" value="C:cytoplasm"/>
    <property type="evidence" value="ECO:0007669"/>
    <property type="project" value="UniProtKB-SubCell"/>
</dbReference>
<dbReference type="OrthoDB" id="276151at2759"/>
<dbReference type="KEGG" id="bbel:109480897"/>
<dbReference type="Proteomes" id="UP000515135">
    <property type="component" value="Unplaced"/>
</dbReference>
<keyword evidence="9" id="KW-1185">Reference proteome</keyword>
<comment type="subcellular location">
    <subcellularLocation>
        <location evidence="2">Cytoplasm</location>
    </subcellularLocation>
</comment>
<evidence type="ECO:0000256" key="5">
    <source>
        <dbReference type="ARBA" id="ARBA00022490"/>
    </source>
</evidence>
<dbReference type="FunFam" id="3.40.50.150:FF:000101">
    <property type="entry name" value="Thiopurine S-methyltransferase"/>
    <property type="match status" value="2"/>
</dbReference>
<accession>A0A6P5A683</accession>
<evidence type="ECO:0000313" key="10">
    <source>
        <dbReference type="RefSeq" id="XP_019638792.1"/>
    </source>
</evidence>
<dbReference type="GO" id="GO:0032259">
    <property type="term" value="P:methylation"/>
    <property type="evidence" value="ECO:0007669"/>
    <property type="project" value="UniProtKB-KW"/>
</dbReference>
<name>A0A6P5A683_BRABE</name>
<evidence type="ECO:0000256" key="3">
    <source>
        <dbReference type="ARBA" id="ARBA00008145"/>
    </source>
</evidence>
<comment type="similarity">
    <text evidence="3">Belongs to the class I-like SAM-binding methyltransferase superfamily. TPMT family.</text>
</comment>
<dbReference type="RefSeq" id="XP_019638792.1">
    <property type="nucleotide sequence ID" value="XM_019783233.1"/>
</dbReference>
<evidence type="ECO:0000256" key="8">
    <source>
        <dbReference type="ARBA" id="ARBA00022691"/>
    </source>
</evidence>
<dbReference type="PANTHER" id="PTHR10259:SF11">
    <property type="entry name" value="THIOPURINE S-METHYLTRANSFERASE"/>
    <property type="match status" value="1"/>
</dbReference>
<evidence type="ECO:0000313" key="9">
    <source>
        <dbReference type="Proteomes" id="UP000515135"/>
    </source>
</evidence>
<dbReference type="InterPro" id="IPR008854">
    <property type="entry name" value="TPMT"/>
</dbReference>
<keyword evidence="6" id="KW-0489">Methyltransferase</keyword>
<dbReference type="PROSITE" id="PS51585">
    <property type="entry name" value="SAM_MT_TPMT"/>
    <property type="match status" value="2"/>
</dbReference>
<organism evidence="9 10">
    <name type="scientific">Branchiostoma belcheri</name>
    <name type="common">Amphioxus</name>
    <dbReference type="NCBI Taxonomy" id="7741"/>
    <lineage>
        <taxon>Eukaryota</taxon>
        <taxon>Metazoa</taxon>
        <taxon>Chordata</taxon>
        <taxon>Cephalochordata</taxon>
        <taxon>Leptocardii</taxon>
        <taxon>Amphioxiformes</taxon>
        <taxon>Branchiostomatidae</taxon>
        <taxon>Branchiostoma</taxon>
    </lineage>
</organism>
<dbReference type="GeneID" id="109480897"/>
<evidence type="ECO:0000256" key="7">
    <source>
        <dbReference type="ARBA" id="ARBA00022679"/>
    </source>
</evidence>
<comment type="catalytic activity">
    <reaction evidence="1">
        <text>S-adenosyl-L-methionine + a thiopurine = S-adenosyl-L-homocysteine + a thiopurine S-methylether.</text>
        <dbReference type="EC" id="2.1.1.67"/>
    </reaction>
</comment>
<keyword evidence="5" id="KW-0963">Cytoplasm</keyword>
<dbReference type="InterPro" id="IPR029063">
    <property type="entry name" value="SAM-dependent_MTases_sf"/>
</dbReference>
<dbReference type="PANTHER" id="PTHR10259">
    <property type="entry name" value="THIOPURINE S-METHYLTRANSFERASE"/>
    <property type="match status" value="1"/>
</dbReference>
<dbReference type="Pfam" id="PF05724">
    <property type="entry name" value="TPMT"/>
    <property type="match status" value="2"/>
</dbReference>
<dbReference type="SUPFAM" id="SSF53335">
    <property type="entry name" value="S-adenosyl-L-methionine-dependent methyltransferases"/>
    <property type="match status" value="2"/>
</dbReference>
<sequence length="517" mass="57905">MSWTLIARPCLLLFSSRTITRRLTSPGQTSLSLVPQFPVQSSVNFRGISTANVSMSPEDWDARWTEGRIGFHKAEVNTCLQKYVDDMTRRRQKVKVLVPLCGKSVDIKWLADQGHTVVGVECSLQAVEAFFQESGLTPTIRDVPNLKGGKLFQSQDGKVSLYVCDFYDFSRDVEGDFDAVWDRGSFVAINSTDRKRYVDLILSLMKLSGCCLLVTLEYDQSKHAPPPHSIPPSDVQDSYGAKCDVRLLESVDGLTERHRTGWGLSSLLEHSYLITPKLPEGQTVNKYGEVENLLVTPEDWEVRWGKGHTGFHKSEVCGSLQKYIADMTGGRSEVRVLVPLCGKTLDMKWLVDQGHTVVGVEFAKQPVEELFQENNMTPTVSDVPGMPNGKLYQSGKLSVYCCDFFDFTSEVAGQFDAVWDRASLIAINTADRERYAASITSLLKCDGHYLLETLEYDQTKMNGPPYTVPGQVVEQLYGAKWDIRHLETGDGMTANARKWGLQWMTKNVQLLSLKPLS</sequence>
<dbReference type="HAMAP" id="MF_00812">
    <property type="entry name" value="Thiopur_methtran"/>
    <property type="match status" value="2"/>
</dbReference>
<dbReference type="AlphaFoldDB" id="A0A6P5A683"/>
<dbReference type="EC" id="2.1.1.67" evidence="4"/>
<reference evidence="10" key="1">
    <citation type="submission" date="2025-08" db="UniProtKB">
        <authorList>
            <consortium name="RefSeq"/>
        </authorList>
    </citation>
    <scope>IDENTIFICATION</scope>
    <source>
        <tissue evidence="10">Gonad</tissue>
    </source>
</reference>
<evidence type="ECO:0000256" key="4">
    <source>
        <dbReference type="ARBA" id="ARBA00011905"/>
    </source>
</evidence>
<keyword evidence="7" id="KW-0808">Transferase</keyword>
<dbReference type="Gene3D" id="3.40.50.150">
    <property type="entry name" value="Vaccinia Virus protein VP39"/>
    <property type="match status" value="2"/>
</dbReference>
<dbReference type="InterPro" id="IPR025835">
    <property type="entry name" value="Thiopurine_S-MeTrfase"/>
</dbReference>
<evidence type="ECO:0000256" key="2">
    <source>
        <dbReference type="ARBA" id="ARBA00004496"/>
    </source>
</evidence>
<protein>
    <recommendedName>
        <fullName evidence="4">thiopurine S-methyltransferase</fullName>
        <ecNumber evidence="4">2.1.1.67</ecNumber>
    </recommendedName>
</protein>
<dbReference type="GO" id="GO:0008119">
    <property type="term" value="F:thiopurine S-methyltransferase activity"/>
    <property type="evidence" value="ECO:0007669"/>
    <property type="project" value="UniProtKB-EC"/>
</dbReference>